<evidence type="ECO:0000256" key="4">
    <source>
        <dbReference type="ARBA" id="ARBA00022741"/>
    </source>
</evidence>
<protein>
    <recommendedName>
        <fullName evidence="8">Phosphoribosylaminoimidazole-succinocarboxamide synthase</fullName>
        <ecNumber evidence="8">6.3.2.6</ecNumber>
    </recommendedName>
    <alternativeName>
        <fullName evidence="8">SAICAR synthetase</fullName>
    </alternativeName>
</protein>
<dbReference type="InterPro" id="IPR018236">
    <property type="entry name" value="SAICAR_synthetase_CS"/>
</dbReference>
<name>A0A3A9JWC8_9PROT</name>
<evidence type="ECO:0000313" key="10">
    <source>
        <dbReference type="EMBL" id="RKK05068.1"/>
    </source>
</evidence>
<dbReference type="RefSeq" id="WP_120637475.1">
    <property type="nucleotide sequence ID" value="NZ_RAQU01000024.1"/>
</dbReference>
<dbReference type="GO" id="GO:0005524">
    <property type="term" value="F:ATP binding"/>
    <property type="evidence" value="ECO:0007669"/>
    <property type="project" value="UniProtKB-KW"/>
</dbReference>
<dbReference type="GO" id="GO:0004639">
    <property type="term" value="F:phosphoribosylaminoimidazolesuccinocarboxamide synthase activity"/>
    <property type="evidence" value="ECO:0007669"/>
    <property type="project" value="UniProtKB-UniRule"/>
</dbReference>
<evidence type="ECO:0000313" key="11">
    <source>
        <dbReference type="EMBL" id="RMI25066.1"/>
    </source>
</evidence>
<accession>A0A3A9JWC8</accession>
<evidence type="ECO:0000313" key="13">
    <source>
        <dbReference type="Proteomes" id="UP000278036"/>
    </source>
</evidence>
<dbReference type="NCBIfam" id="NF009251">
    <property type="entry name" value="PRK12607.1"/>
    <property type="match status" value="1"/>
</dbReference>
<dbReference type="PROSITE" id="PS01058">
    <property type="entry name" value="SAICAR_SYNTHETASE_2"/>
    <property type="match status" value="1"/>
</dbReference>
<dbReference type="Pfam" id="PF01259">
    <property type="entry name" value="SAICAR_synt"/>
    <property type="match status" value="1"/>
</dbReference>
<dbReference type="Gene3D" id="3.30.470.20">
    <property type="entry name" value="ATP-grasp fold, B domain"/>
    <property type="match status" value="1"/>
</dbReference>
<dbReference type="SUPFAM" id="SSF56104">
    <property type="entry name" value="SAICAR synthase-like"/>
    <property type="match status" value="1"/>
</dbReference>
<keyword evidence="3 8" id="KW-0436">Ligase</keyword>
<evidence type="ECO:0000256" key="3">
    <source>
        <dbReference type="ARBA" id="ARBA00022598"/>
    </source>
</evidence>
<evidence type="ECO:0000256" key="2">
    <source>
        <dbReference type="ARBA" id="ARBA00010190"/>
    </source>
</evidence>
<dbReference type="PANTHER" id="PTHR43700:SF1">
    <property type="entry name" value="PHOSPHORIBOSYLAMINOIMIDAZOLE-SUCCINOCARBOXAMIDE SYNTHASE"/>
    <property type="match status" value="1"/>
</dbReference>
<comment type="catalytic activity">
    <reaction evidence="7 8">
        <text>5-amino-1-(5-phospho-D-ribosyl)imidazole-4-carboxylate + L-aspartate + ATP = (2S)-2-[5-amino-1-(5-phospho-beta-D-ribosyl)imidazole-4-carboxamido]succinate + ADP + phosphate + 2 H(+)</text>
        <dbReference type="Rhea" id="RHEA:22628"/>
        <dbReference type="ChEBI" id="CHEBI:15378"/>
        <dbReference type="ChEBI" id="CHEBI:29991"/>
        <dbReference type="ChEBI" id="CHEBI:30616"/>
        <dbReference type="ChEBI" id="CHEBI:43474"/>
        <dbReference type="ChEBI" id="CHEBI:58443"/>
        <dbReference type="ChEBI" id="CHEBI:77657"/>
        <dbReference type="ChEBI" id="CHEBI:456216"/>
        <dbReference type="EC" id="6.3.2.6"/>
    </reaction>
</comment>
<keyword evidence="12" id="KW-1185">Reference proteome</keyword>
<gene>
    <name evidence="8" type="primary">purC</name>
    <name evidence="10" type="ORF">D6Z83_06280</name>
    <name evidence="11" type="ORF">EBE87_10640</name>
</gene>
<evidence type="ECO:0000256" key="7">
    <source>
        <dbReference type="ARBA" id="ARBA00048475"/>
    </source>
</evidence>
<evidence type="ECO:0000256" key="1">
    <source>
        <dbReference type="ARBA" id="ARBA00004672"/>
    </source>
</evidence>
<dbReference type="CDD" id="cd01414">
    <property type="entry name" value="SAICAR_synt_Sc"/>
    <property type="match status" value="1"/>
</dbReference>
<dbReference type="PROSITE" id="PS01057">
    <property type="entry name" value="SAICAR_SYNTHETASE_1"/>
    <property type="match status" value="1"/>
</dbReference>
<evidence type="ECO:0000313" key="12">
    <source>
        <dbReference type="Proteomes" id="UP000274097"/>
    </source>
</evidence>
<evidence type="ECO:0000259" key="9">
    <source>
        <dbReference type="Pfam" id="PF01259"/>
    </source>
</evidence>
<comment type="pathway">
    <text evidence="1 8">Purine metabolism; IMP biosynthesis via de novo pathway; 5-amino-1-(5-phospho-D-ribosyl)imidazole-4-carboxamide from 5-amino-1-(5-phospho-D-ribosyl)imidazole-4-carboxylate: step 1/2.</text>
</comment>
<keyword evidence="5 8" id="KW-0658">Purine biosynthesis</keyword>
<dbReference type="OrthoDB" id="9801549at2"/>
<dbReference type="GO" id="GO:0006189">
    <property type="term" value="P:'de novo' IMP biosynthetic process"/>
    <property type="evidence" value="ECO:0007669"/>
    <property type="project" value="UniProtKB-UniRule"/>
</dbReference>
<dbReference type="AlphaFoldDB" id="A0A3A9JWC8"/>
<dbReference type="EMBL" id="RFLX01000006">
    <property type="protein sequence ID" value="RMI25066.1"/>
    <property type="molecule type" value="Genomic_DNA"/>
</dbReference>
<dbReference type="HAMAP" id="MF_00137">
    <property type="entry name" value="SAICAR_synth"/>
    <property type="match status" value="1"/>
</dbReference>
<dbReference type="Gene3D" id="3.30.200.20">
    <property type="entry name" value="Phosphorylase Kinase, domain 1"/>
    <property type="match status" value="1"/>
</dbReference>
<keyword evidence="6 8" id="KW-0067">ATP-binding</keyword>
<dbReference type="EC" id="6.3.2.6" evidence="8"/>
<dbReference type="Proteomes" id="UP000278036">
    <property type="component" value="Unassembled WGS sequence"/>
</dbReference>
<dbReference type="EMBL" id="RAQU01000024">
    <property type="protein sequence ID" value="RKK05068.1"/>
    <property type="molecule type" value="Genomic_DNA"/>
</dbReference>
<dbReference type="PANTHER" id="PTHR43700">
    <property type="entry name" value="PHOSPHORIBOSYLAMINOIMIDAZOLE-SUCCINOCARBOXAMIDE SYNTHASE"/>
    <property type="match status" value="1"/>
</dbReference>
<keyword evidence="4 8" id="KW-0547">Nucleotide-binding</keyword>
<evidence type="ECO:0000256" key="6">
    <source>
        <dbReference type="ARBA" id="ARBA00022840"/>
    </source>
</evidence>
<comment type="caution">
    <text evidence="10">The sequence shown here is derived from an EMBL/GenBank/DDBJ whole genome shotgun (WGS) entry which is preliminary data.</text>
</comment>
<comment type="similarity">
    <text evidence="2 8">Belongs to the SAICAR synthetase family.</text>
</comment>
<proteinExistence type="inferred from homology"/>
<reference evidence="10 13" key="1">
    <citation type="submission" date="2018-09" db="EMBL/GenBank/DDBJ databases">
        <title>Roseomonas sp. nov., isolated from feces of Tibetan antelopes in the Qinghai-Tibet plateau, China.</title>
        <authorList>
            <person name="Tian Z."/>
        </authorList>
    </citation>
    <scope>NUCLEOTIDE SEQUENCE [LARGE SCALE GENOMIC DNA]</scope>
    <source>
        <strain evidence="11 12">Z23</strain>
        <strain evidence="10 13">Z24</strain>
    </source>
</reference>
<dbReference type="InterPro" id="IPR028923">
    <property type="entry name" value="SAICAR_synt/ADE2_N"/>
</dbReference>
<dbReference type="NCBIfam" id="NF010568">
    <property type="entry name" value="PRK13961.1"/>
    <property type="match status" value="1"/>
</dbReference>
<dbReference type="UniPathway" id="UPA00074">
    <property type="reaction ID" value="UER00131"/>
</dbReference>
<organism evidence="10 13">
    <name type="scientific">Teichococcus wenyumeiae</name>
    <dbReference type="NCBI Taxonomy" id="2478470"/>
    <lineage>
        <taxon>Bacteria</taxon>
        <taxon>Pseudomonadati</taxon>
        <taxon>Pseudomonadota</taxon>
        <taxon>Alphaproteobacteria</taxon>
        <taxon>Acetobacterales</taxon>
        <taxon>Roseomonadaceae</taxon>
        <taxon>Roseomonas</taxon>
    </lineage>
</organism>
<dbReference type="GO" id="GO:0005737">
    <property type="term" value="C:cytoplasm"/>
    <property type="evidence" value="ECO:0007669"/>
    <property type="project" value="TreeGrafter"/>
</dbReference>
<feature type="domain" description="SAICAR synthetase/ADE2 N-terminal" evidence="9">
    <location>
        <begin position="25"/>
        <end position="274"/>
    </location>
</feature>
<sequence>MDLATLRAHAHRILPDATIPELPNHYSGKVRDNYDLPDGRRVIIATDRLSAFDRILCTIPFKGQVLTQTARFWFEATRDICPNHVLEYPDPNVVIGQRLEILPVEVVVRGYLAGTTGTSVLTLYKAGQREMYGIRLPDGMRDNQKLPQPILTPTSKAFDGGHDEPLTPDDIISRKLLTPAQWQQLSDYALALFARGQQMAAERGLILADTKYEFGLDPQGRIVLADEIHTPDSSRYWLAESYEARFAAGERPESFDKDFVRSWVAARCDPYHDPIPEIPEQLILDTAAVYIRAFEAITGQTFVIPEDGAMPIDRIRAALSGLMRG</sequence>
<dbReference type="Proteomes" id="UP000274097">
    <property type="component" value="Unassembled WGS sequence"/>
</dbReference>
<evidence type="ECO:0000256" key="8">
    <source>
        <dbReference type="HAMAP-Rule" id="MF_00137"/>
    </source>
</evidence>
<dbReference type="InParanoid" id="A0A3A9JWC8"/>
<evidence type="ECO:0000256" key="5">
    <source>
        <dbReference type="ARBA" id="ARBA00022755"/>
    </source>
</evidence>